<evidence type="ECO:0000256" key="1">
    <source>
        <dbReference type="ARBA" id="ARBA00000085"/>
    </source>
</evidence>
<dbReference type="PANTHER" id="PTHR44936:SF10">
    <property type="entry name" value="SENSOR PROTEIN RSTB"/>
    <property type="match status" value="1"/>
</dbReference>
<comment type="catalytic activity">
    <reaction evidence="1">
        <text>ATP + protein L-histidine = ADP + protein N-phospho-L-histidine.</text>
        <dbReference type="EC" id="2.7.13.3"/>
    </reaction>
</comment>
<evidence type="ECO:0000256" key="8">
    <source>
        <dbReference type="SAM" id="Phobius"/>
    </source>
</evidence>
<reference evidence="11" key="2">
    <citation type="submission" date="2019-06" db="EMBL/GenBank/DDBJ databases">
        <title>Co-occurence of chitin degradation, pigmentation and bioactivity in marine Pseudoalteromonas.</title>
        <authorList>
            <person name="Sonnenschein E.C."/>
            <person name="Bech P.K."/>
        </authorList>
    </citation>
    <scope>NUCLEOTIDE SEQUENCE [LARGE SCALE GENOMIC DNA]</scope>
    <source>
        <strain evidence="11">S2897</strain>
    </source>
</reference>
<name>A0A5S3Z3B2_9GAMM</name>
<feature type="coiled-coil region" evidence="7">
    <location>
        <begin position="173"/>
        <end position="200"/>
    </location>
</feature>
<proteinExistence type="predicted"/>
<feature type="transmembrane region" description="Helical" evidence="8">
    <location>
        <begin position="98"/>
        <end position="116"/>
    </location>
</feature>
<dbReference type="Gene3D" id="3.30.565.10">
    <property type="entry name" value="Histidine kinase-like ATPase, C-terminal domain"/>
    <property type="match status" value="1"/>
</dbReference>
<dbReference type="AlphaFoldDB" id="A0A5S3Z3B2"/>
<comment type="caution">
    <text evidence="10">The sequence shown here is derived from an EMBL/GenBank/DDBJ whole genome shotgun (WGS) entry which is preliminary data.</text>
</comment>
<dbReference type="InterPro" id="IPR036890">
    <property type="entry name" value="HATPase_C_sf"/>
</dbReference>
<keyword evidence="6" id="KW-0067">ATP-binding</keyword>
<dbReference type="RefSeq" id="WP_138548349.1">
    <property type="nucleotide sequence ID" value="NZ_PNCG01000011.1"/>
</dbReference>
<dbReference type="InterPro" id="IPR050980">
    <property type="entry name" value="2C_sensor_his_kinase"/>
</dbReference>
<keyword evidence="4" id="KW-0547">Nucleotide-binding</keyword>
<dbReference type="Proteomes" id="UP000305874">
    <property type="component" value="Unassembled WGS sequence"/>
</dbReference>
<feature type="transmembrane region" description="Helical" evidence="8">
    <location>
        <begin position="155"/>
        <end position="176"/>
    </location>
</feature>
<dbReference type="Pfam" id="PF02518">
    <property type="entry name" value="HATPase_c"/>
    <property type="match status" value="1"/>
</dbReference>
<organism evidence="10 11">
    <name type="scientific">Pseudoalteromonas ruthenica</name>
    <dbReference type="NCBI Taxonomy" id="151081"/>
    <lineage>
        <taxon>Bacteria</taxon>
        <taxon>Pseudomonadati</taxon>
        <taxon>Pseudomonadota</taxon>
        <taxon>Gammaproteobacteria</taxon>
        <taxon>Alteromonadales</taxon>
        <taxon>Pseudoalteromonadaceae</taxon>
        <taxon>Pseudoalteromonas</taxon>
    </lineage>
</organism>
<keyword evidence="8" id="KW-1133">Transmembrane helix</keyword>
<keyword evidence="8" id="KW-0812">Transmembrane</keyword>
<evidence type="ECO:0000256" key="3">
    <source>
        <dbReference type="ARBA" id="ARBA00022679"/>
    </source>
</evidence>
<dbReference type="STRING" id="151081.TW72_01055"/>
<dbReference type="InterPro" id="IPR005467">
    <property type="entry name" value="His_kinase_dom"/>
</dbReference>
<dbReference type="GO" id="GO:0005524">
    <property type="term" value="F:ATP binding"/>
    <property type="evidence" value="ECO:0007669"/>
    <property type="project" value="UniProtKB-KW"/>
</dbReference>
<dbReference type="PROSITE" id="PS50109">
    <property type="entry name" value="HIS_KIN"/>
    <property type="match status" value="1"/>
</dbReference>
<feature type="transmembrane region" description="Helical" evidence="8">
    <location>
        <begin position="73"/>
        <end position="92"/>
    </location>
</feature>
<accession>A0A5S3Z3B2</accession>
<dbReference type="SUPFAM" id="SSF55874">
    <property type="entry name" value="ATPase domain of HSP90 chaperone/DNA topoisomerase II/histidine kinase"/>
    <property type="match status" value="1"/>
</dbReference>
<evidence type="ECO:0000256" key="2">
    <source>
        <dbReference type="ARBA" id="ARBA00012438"/>
    </source>
</evidence>
<protein>
    <recommendedName>
        <fullName evidence="2">histidine kinase</fullName>
        <ecNumber evidence="2">2.7.13.3</ecNumber>
    </recommendedName>
</protein>
<reference evidence="10 11" key="1">
    <citation type="submission" date="2017-12" db="EMBL/GenBank/DDBJ databases">
        <authorList>
            <person name="Paulsen S."/>
            <person name="Gram L.K."/>
        </authorList>
    </citation>
    <scope>NUCLEOTIDE SEQUENCE [LARGE SCALE GENOMIC DNA]</scope>
    <source>
        <strain evidence="10 11">S2897</strain>
    </source>
</reference>
<dbReference type="EMBL" id="PNCG01000011">
    <property type="protein sequence ID" value="TMP86712.1"/>
    <property type="molecule type" value="Genomic_DNA"/>
</dbReference>
<keyword evidence="5 10" id="KW-0418">Kinase</keyword>
<evidence type="ECO:0000259" key="9">
    <source>
        <dbReference type="PROSITE" id="PS50109"/>
    </source>
</evidence>
<feature type="transmembrane region" description="Helical" evidence="8">
    <location>
        <begin position="12"/>
        <end position="34"/>
    </location>
</feature>
<keyword evidence="3" id="KW-0808">Transferase</keyword>
<feature type="domain" description="Histidine kinase" evidence="9">
    <location>
        <begin position="209"/>
        <end position="419"/>
    </location>
</feature>
<feature type="transmembrane region" description="Helical" evidence="8">
    <location>
        <begin position="40"/>
        <end position="61"/>
    </location>
</feature>
<dbReference type="SMART" id="SM00387">
    <property type="entry name" value="HATPase_c"/>
    <property type="match status" value="1"/>
</dbReference>
<keyword evidence="8" id="KW-0472">Membrane</keyword>
<dbReference type="GO" id="GO:0000155">
    <property type="term" value="F:phosphorelay sensor kinase activity"/>
    <property type="evidence" value="ECO:0007669"/>
    <property type="project" value="TreeGrafter"/>
</dbReference>
<keyword evidence="7" id="KW-0175">Coiled coil</keyword>
<evidence type="ECO:0000256" key="4">
    <source>
        <dbReference type="ARBA" id="ARBA00022741"/>
    </source>
</evidence>
<dbReference type="PANTHER" id="PTHR44936">
    <property type="entry name" value="SENSOR PROTEIN CREC"/>
    <property type="match status" value="1"/>
</dbReference>
<evidence type="ECO:0000256" key="6">
    <source>
        <dbReference type="ARBA" id="ARBA00022840"/>
    </source>
</evidence>
<dbReference type="EC" id="2.7.13.3" evidence="2"/>
<gene>
    <name evidence="10" type="ORF">CWC05_11900</name>
</gene>
<feature type="transmembrane region" description="Helical" evidence="8">
    <location>
        <begin position="123"/>
        <end position="143"/>
    </location>
</feature>
<dbReference type="InterPro" id="IPR003594">
    <property type="entry name" value="HATPase_dom"/>
</dbReference>
<dbReference type="GO" id="GO:0005886">
    <property type="term" value="C:plasma membrane"/>
    <property type="evidence" value="ECO:0007669"/>
    <property type="project" value="TreeGrafter"/>
</dbReference>
<sequence>MDLLLQSSIRRVLLLRSVAIALQLLAVLIAYYVLDFALALLPLLSIIAVESLFQLLSVVVLRRRIHSHAPVGAATVVWQLLADILFLTLLLMHSGGATNAFVSLLLLPVMIAAVTLPGRLTVLLTVIAIAAYSALVMMMPLHHQGEHGIQMRHHFIAMWINFVLSAVVVATLVSALSRTLAKQQRAIAQSREEQLRAEQLVSLGSAAAQATHQLATPLANLALLHDEAKELSADCPTLQPVVDDMAVPLTQCQRQLDLFRARAQQLRDAHERAPHYQPLLQLVDEIRQAFTLNYPSQQLHCQLPHQGEHIEIISDPLLSAAVINVLANAVRANEEVGAERITITIRDSDSALHWRIEDQGRGFSAEMQASLGSAVIASSDGFGVALWLTNATIERIGGTLALANNEHGACIDITIPKRRYEAITD</sequence>
<evidence type="ECO:0000313" key="11">
    <source>
        <dbReference type="Proteomes" id="UP000305874"/>
    </source>
</evidence>
<evidence type="ECO:0000313" key="10">
    <source>
        <dbReference type="EMBL" id="TMP86712.1"/>
    </source>
</evidence>
<evidence type="ECO:0000256" key="5">
    <source>
        <dbReference type="ARBA" id="ARBA00022777"/>
    </source>
</evidence>
<evidence type="ECO:0000256" key="7">
    <source>
        <dbReference type="SAM" id="Coils"/>
    </source>
</evidence>